<evidence type="ECO:0000256" key="1">
    <source>
        <dbReference type="ARBA" id="ARBA00004651"/>
    </source>
</evidence>
<dbReference type="KEGG" id="ato:CIW82_07935"/>
<evidence type="ECO:0000256" key="4">
    <source>
        <dbReference type="ARBA" id="ARBA00022692"/>
    </source>
</evidence>
<accession>A0A095B2Y8</accession>
<gene>
    <name evidence="11" type="ORF">AtDm6_1728</name>
    <name evidence="10" type="ORF">CIW82_07935</name>
</gene>
<dbReference type="RefSeq" id="WP_006559412.1">
    <property type="nucleotide sequence ID" value="NZ_CP022699.1"/>
</dbReference>
<keyword evidence="5 7" id="KW-1133">Transmembrane helix</keyword>
<evidence type="ECO:0000256" key="2">
    <source>
        <dbReference type="ARBA" id="ARBA00022448"/>
    </source>
</evidence>
<reference evidence="11 12" key="1">
    <citation type="submission" date="2014-06" db="EMBL/GenBank/DDBJ databases">
        <title>Functional and comparative genomic analyses of the Drosophila gut microbiota identify candidate symbiosis factors.</title>
        <authorList>
            <person name="Newell P.D."/>
            <person name="Chaston J.M."/>
            <person name="Douglas A.E."/>
        </authorList>
    </citation>
    <scope>NUCLEOTIDE SEQUENCE [LARGE SCALE GENOMIC DNA]</scope>
    <source>
        <strain evidence="11 12">DmCS_006</strain>
    </source>
</reference>
<dbReference type="PANTHER" id="PTHR43386">
    <property type="entry name" value="OLIGOPEPTIDE TRANSPORT SYSTEM PERMEASE PROTEIN APPC"/>
    <property type="match status" value="1"/>
</dbReference>
<comment type="subcellular location">
    <subcellularLocation>
        <location evidence="1 7">Cell membrane</location>
        <topology evidence="1 7">Multi-pass membrane protein</topology>
    </subcellularLocation>
</comment>
<dbReference type="EMBL" id="CP022699">
    <property type="protein sequence ID" value="ATJ90626.1"/>
    <property type="molecule type" value="Genomic_DNA"/>
</dbReference>
<keyword evidence="3" id="KW-1003">Cell membrane</keyword>
<dbReference type="CDD" id="cd06261">
    <property type="entry name" value="TM_PBP2"/>
    <property type="match status" value="1"/>
</dbReference>
<dbReference type="GeneID" id="34781979"/>
<organism evidence="11 12">
    <name type="scientific">Acetobacter tropicalis</name>
    <dbReference type="NCBI Taxonomy" id="104102"/>
    <lineage>
        <taxon>Bacteria</taxon>
        <taxon>Pseudomonadati</taxon>
        <taxon>Pseudomonadota</taxon>
        <taxon>Alphaproteobacteria</taxon>
        <taxon>Acetobacterales</taxon>
        <taxon>Acetobacteraceae</taxon>
        <taxon>Acetobacter</taxon>
    </lineage>
</organism>
<evidence type="ECO:0000313" key="13">
    <source>
        <dbReference type="Proteomes" id="UP000220394"/>
    </source>
</evidence>
<sequence>MTADCSSASGTGVPVPAPARPAGPWRKAGRTLLRNRSAMAALGVLVCMTIACLLAPLYAHDVARVDPFTSNVAGSIMLDGHEVDIMQPNDNPLHLGLSPIGPTGHAAYLLGADSQGRDVAARLLYGGRNSLLISACAAVLCLLLAATAGIAAGFFGGLVDTVLSRLMDIMWAVPVYLFAISLSIVTVSQGLKLGPFVIEADNLLIPIVIIALVYVPYAARPIRGRVLALRQAEFVTAARCLGVPRWRIVLFDILPNVMTTLVVLGPLLMALALLAESALSFLSIGVQAPAASWGTIIQDGEGLIYTRPMVAVAPGLAIVIVVLALNILGDGLRDALDVRDAARRSS</sequence>
<dbReference type="InterPro" id="IPR050366">
    <property type="entry name" value="BP-dependent_transpt_permease"/>
</dbReference>
<dbReference type="EMBL" id="JOKM01000062">
    <property type="protein sequence ID" value="KGB23293.1"/>
    <property type="molecule type" value="Genomic_DNA"/>
</dbReference>
<evidence type="ECO:0000256" key="6">
    <source>
        <dbReference type="ARBA" id="ARBA00023136"/>
    </source>
</evidence>
<keyword evidence="2 7" id="KW-0813">Transport</keyword>
<protein>
    <submittedName>
        <fullName evidence="10">ABC transporter permease</fullName>
    </submittedName>
    <submittedName>
        <fullName evidence="11">Permease of oligopeptide ABC transporter</fullName>
    </submittedName>
</protein>
<evidence type="ECO:0000259" key="9">
    <source>
        <dbReference type="PROSITE" id="PS50928"/>
    </source>
</evidence>
<dbReference type="Proteomes" id="UP000029448">
    <property type="component" value="Unassembled WGS sequence"/>
</dbReference>
<feature type="transmembrane region" description="Helical" evidence="7">
    <location>
        <begin position="203"/>
        <end position="219"/>
    </location>
</feature>
<dbReference type="PANTHER" id="PTHR43386:SF25">
    <property type="entry name" value="PEPTIDE ABC TRANSPORTER PERMEASE PROTEIN"/>
    <property type="match status" value="1"/>
</dbReference>
<evidence type="ECO:0000256" key="7">
    <source>
        <dbReference type="RuleBase" id="RU363032"/>
    </source>
</evidence>
<evidence type="ECO:0000313" key="12">
    <source>
        <dbReference type="Proteomes" id="UP000029448"/>
    </source>
</evidence>
<feature type="domain" description="ABC transmembrane type-1" evidence="9">
    <location>
        <begin position="127"/>
        <end position="329"/>
    </location>
</feature>
<feature type="region of interest" description="Disordered" evidence="8">
    <location>
        <begin position="1"/>
        <end position="25"/>
    </location>
</feature>
<feature type="transmembrane region" description="Helical" evidence="7">
    <location>
        <begin position="171"/>
        <end position="191"/>
    </location>
</feature>
<dbReference type="PROSITE" id="PS50928">
    <property type="entry name" value="ABC_TM1"/>
    <property type="match status" value="1"/>
</dbReference>
<reference evidence="10 13" key="2">
    <citation type="submission" date="2017-08" db="EMBL/GenBank/DDBJ databases">
        <title>Complete Genome Sequence of Acetobacter tropicalis Oregon-R-modENCODE STRAIN BDGP1, an acetic acid bacterium isolated from Drosophila melanogaster gut.</title>
        <authorList>
            <person name="Wan K.H."/>
            <person name="Yu C."/>
            <person name="Park S."/>
            <person name="Hammonds A.S."/>
            <person name="Booth B.W."/>
            <person name="Celniker S.E."/>
        </authorList>
    </citation>
    <scope>NUCLEOTIDE SEQUENCE [LARGE SCALE GENOMIC DNA]</scope>
    <source>
        <strain evidence="10 13">BDGP1</strain>
    </source>
</reference>
<dbReference type="Pfam" id="PF12911">
    <property type="entry name" value="OppC_N"/>
    <property type="match status" value="1"/>
</dbReference>
<name>A0A095B2Y8_9PROT</name>
<evidence type="ECO:0000313" key="10">
    <source>
        <dbReference type="EMBL" id="ATJ90626.1"/>
    </source>
</evidence>
<dbReference type="Pfam" id="PF00528">
    <property type="entry name" value="BPD_transp_1"/>
    <property type="match status" value="1"/>
</dbReference>
<evidence type="ECO:0000256" key="8">
    <source>
        <dbReference type="SAM" id="MobiDB-lite"/>
    </source>
</evidence>
<keyword evidence="4 7" id="KW-0812">Transmembrane</keyword>
<feature type="transmembrane region" description="Helical" evidence="7">
    <location>
        <begin position="131"/>
        <end position="159"/>
    </location>
</feature>
<dbReference type="Proteomes" id="UP000220394">
    <property type="component" value="Chromosome"/>
</dbReference>
<dbReference type="GO" id="GO:0055085">
    <property type="term" value="P:transmembrane transport"/>
    <property type="evidence" value="ECO:0007669"/>
    <property type="project" value="InterPro"/>
</dbReference>
<dbReference type="InterPro" id="IPR035906">
    <property type="entry name" value="MetI-like_sf"/>
</dbReference>
<evidence type="ECO:0000256" key="5">
    <source>
        <dbReference type="ARBA" id="ARBA00022989"/>
    </source>
</evidence>
<dbReference type="Gene3D" id="1.10.3720.10">
    <property type="entry name" value="MetI-like"/>
    <property type="match status" value="1"/>
</dbReference>
<keyword evidence="6 7" id="KW-0472">Membrane</keyword>
<dbReference type="GO" id="GO:0005886">
    <property type="term" value="C:plasma membrane"/>
    <property type="evidence" value="ECO:0007669"/>
    <property type="project" value="UniProtKB-SubCell"/>
</dbReference>
<dbReference type="InterPro" id="IPR025966">
    <property type="entry name" value="OppC_N"/>
</dbReference>
<dbReference type="PATRIC" id="fig|104102.7.peg.1708"/>
<dbReference type="InterPro" id="IPR000515">
    <property type="entry name" value="MetI-like"/>
</dbReference>
<dbReference type="STRING" id="104102.AtDm6_1728"/>
<evidence type="ECO:0000313" key="11">
    <source>
        <dbReference type="EMBL" id="KGB23293.1"/>
    </source>
</evidence>
<dbReference type="SUPFAM" id="SSF161098">
    <property type="entry name" value="MetI-like"/>
    <property type="match status" value="1"/>
</dbReference>
<feature type="transmembrane region" description="Helical" evidence="7">
    <location>
        <begin position="309"/>
        <end position="329"/>
    </location>
</feature>
<feature type="transmembrane region" description="Helical" evidence="7">
    <location>
        <begin position="37"/>
        <end position="59"/>
    </location>
</feature>
<proteinExistence type="inferred from homology"/>
<feature type="compositionally biased region" description="Polar residues" evidence="8">
    <location>
        <begin position="1"/>
        <end position="10"/>
    </location>
</feature>
<comment type="similarity">
    <text evidence="7">Belongs to the binding-protein-dependent transport system permease family.</text>
</comment>
<dbReference type="AlphaFoldDB" id="A0A095B2Y8"/>
<evidence type="ECO:0000256" key="3">
    <source>
        <dbReference type="ARBA" id="ARBA00022475"/>
    </source>
</evidence>
<keyword evidence="12" id="KW-1185">Reference proteome</keyword>
<feature type="transmembrane region" description="Helical" evidence="7">
    <location>
        <begin position="249"/>
        <end position="272"/>
    </location>
</feature>